<sequence>MKFKYKVEIVIDEEKVINDDIYDPKEMYEFIRNMFKRFDLAEIKTDKPYHLIFADKGRNRDYGALGKAMLDLYYSDWFLNYAKKLFWHNNVNESVEDVLKQLGNKT</sequence>
<protein>
    <submittedName>
        <fullName evidence="1">Uncharacterized protein</fullName>
    </submittedName>
</protein>
<proteinExistence type="predicted"/>
<dbReference type="EMBL" id="AJWY01004940">
    <property type="protein sequence ID" value="EKC70991.1"/>
    <property type="molecule type" value="Genomic_DNA"/>
</dbReference>
<evidence type="ECO:0000313" key="1">
    <source>
        <dbReference type="EMBL" id="EKC70991.1"/>
    </source>
</evidence>
<organism evidence="1">
    <name type="scientific">human gut metagenome</name>
    <dbReference type="NCBI Taxonomy" id="408170"/>
    <lineage>
        <taxon>unclassified sequences</taxon>
        <taxon>metagenomes</taxon>
        <taxon>organismal metagenomes</taxon>
    </lineage>
</organism>
<comment type="caution">
    <text evidence="1">The sequence shown here is derived from an EMBL/GenBank/DDBJ whole genome shotgun (WGS) entry which is preliminary data.</text>
</comment>
<dbReference type="AlphaFoldDB" id="K1UHM8"/>
<gene>
    <name evidence="1" type="ORF">LEA_07497</name>
</gene>
<accession>K1UHM8</accession>
<reference evidence="1" key="1">
    <citation type="journal article" date="2013" name="Environ. Microbiol.">
        <title>Microbiota from the distal guts of lean and obese adolescents exhibit partial functional redundancy besides clear differences in community structure.</title>
        <authorList>
            <person name="Ferrer M."/>
            <person name="Ruiz A."/>
            <person name="Lanza F."/>
            <person name="Haange S.B."/>
            <person name="Oberbach A."/>
            <person name="Till H."/>
            <person name="Bargiela R."/>
            <person name="Campoy C."/>
            <person name="Segura M.T."/>
            <person name="Richter M."/>
            <person name="von Bergen M."/>
            <person name="Seifert J."/>
            <person name="Suarez A."/>
        </authorList>
    </citation>
    <scope>NUCLEOTIDE SEQUENCE</scope>
</reference>
<name>K1UHM8_9ZZZZ</name>